<sequence>MATVDQINQRMGQGTISFGMTDAPAAWQLRCAHRSDRFTTRWDELMKVGTHPGALAAAEAKEKTKQREQQTLASAKRRAQPRA</sequence>
<gene>
    <name evidence="3" type="ORF">HSBAA_19070</name>
</gene>
<dbReference type="EMBL" id="AP019514">
    <property type="protein sequence ID" value="BBI60601.1"/>
    <property type="molecule type" value="Genomic_DNA"/>
</dbReference>
<dbReference type="Pfam" id="PF13438">
    <property type="entry name" value="DUF4113"/>
    <property type="match status" value="1"/>
</dbReference>
<evidence type="ECO:0000313" key="3">
    <source>
        <dbReference type="EMBL" id="BBI60601.1"/>
    </source>
</evidence>
<feature type="region of interest" description="Disordered" evidence="1">
    <location>
        <begin position="55"/>
        <end position="83"/>
    </location>
</feature>
<evidence type="ECO:0000259" key="2">
    <source>
        <dbReference type="Pfam" id="PF13438"/>
    </source>
</evidence>
<feature type="domain" description="DUF4113" evidence="2">
    <location>
        <begin position="1"/>
        <end position="48"/>
    </location>
</feature>
<dbReference type="Proteomes" id="UP000320231">
    <property type="component" value="Chromosome"/>
</dbReference>
<feature type="compositionally biased region" description="Basic and acidic residues" evidence="1">
    <location>
        <begin position="59"/>
        <end position="68"/>
    </location>
</feature>
<reference evidence="3 4" key="1">
    <citation type="journal article" date="2019" name="Microbiol. Resour. Announc.">
        <title>Complete Genome Sequence of Halomonas sulfidaeris Strain Esulfide1 Isolated from a Metal Sulfide Rock at a Depth of 2,200 Meters, Obtained Using Nanopore Sequencing.</title>
        <authorList>
            <person name="Saito M."/>
            <person name="Nishigata A."/>
            <person name="Galipon J."/>
            <person name="Arakawa K."/>
        </authorList>
    </citation>
    <scope>NUCLEOTIDE SEQUENCE [LARGE SCALE GENOMIC DNA]</scope>
    <source>
        <strain evidence="3 4">ATCC BAA-803</strain>
    </source>
</reference>
<dbReference type="InterPro" id="IPR025188">
    <property type="entry name" value="DUF4113"/>
</dbReference>
<dbReference type="KEGG" id="hsr:HSBAA_19070"/>
<protein>
    <recommendedName>
        <fullName evidence="2">DUF4113 domain-containing protein</fullName>
    </recommendedName>
</protein>
<accession>A0A455U7Y5</accession>
<evidence type="ECO:0000313" key="4">
    <source>
        <dbReference type="Proteomes" id="UP000320231"/>
    </source>
</evidence>
<proteinExistence type="predicted"/>
<organism evidence="3 4">
    <name type="scientific">Vreelandella sulfidaeris</name>
    <dbReference type="NCBI Taxonomy" id="115553"/>
    <lineage>
        <taxon>Bacteria</taxon>
        <taxon>Pseudomonadati</taxon>
        <taxon>Pseudomonadota</taxon>
        <taxon>Gammaproteobacteria</taxon>
        <taxon>Oceanospirillales</taxon>
        <taxon>Halomonadaceae</taxon>
        <taxon>Vreelandella</taxon>
    </lineage>
</organism>
<name>A0A455U7Y5_9GAMM</name>
<evidence type="ECO:0000256" key="1">
    <source>
        <dbReference type="SAM" id="MobiDB-lite"/>
    </source>
</evidence>
<dbReference type="AlphaFoldDB" id="A0A455U7Y5"/>